<reference evidence="2 3" key="1">
    <citation type="submission" date="2018-10" db="EMBL/GenBank/DDBJ databases">
        <title>Isolation of pseudouridimycin from Streptomyces albus DSM 40763.</title>
        <authorList>
            <person name="Rosenqvist P."/>
            <person name="Metsae-Ketelae M."/>
            <person name="Virta P."/>
        </authorList>
    </citation>
    <scope>NUCLEOTIDE SEQUENCE [LARGE SCALE GENOMIC DNA]</scope>
    <source>
        <strain evidence="2 3">DSM 40763</strain>
    </source>
</reference>
<evidence type="ECO:0000256" key="1">
    <source>
        <dbReference type="SAM" id="MobiDB-lite"/>
    </source>
</evidence>
<dbReference type="SUPFAM" id="SSF55961">
    <property type="entry name" value="Bet v1-like"/>
    <property type="match status" value="1"/>
</dbReference>
<evidence type="ECO:0000313" key="2">
    <source>
        <dbReference type="EMBL" id="TGG88513.1"/>
    </source>
</evidence>
<dbReference type="Pfam" id="PF03364">
    <property type="entry name" value="Polyketide_cyc"/>
    <property type="match status" value="1"/>
</dbReference>
<dbReference type="GeneID" id="75185012"/>
<organism evidence="2 3">
    <name type="scientific">Streptomyces albus</name>
    <dbReference type="NCBI Taxonomy" id="1888"/>
    <lineage>
        <taxon>Bacteria</taxon>
        <taxon>Bacillati</taxon>
        <taxon>Actinomycetota</taxon>
        <taxon>Actinomycetes</taxon>
        <taxon>Kitasatosporales</taxon>
        <taxon>Streptomycetaceae</taxon>
        <taxon>Streptomyces</taxon>
    </lineage>
</organism>
<protein>
    <submittedName>
        <fullName evidence="2">Cyclase</fullName>
    </submittedName>
</protein>
<dbReference type="EMBL" id="RCIY01000009">
    <property type="protein sequence ID" value="TGG88513.1"/>
    <property type="molecule type" value="Genomic_DNA"/>
</dbReference>
<feature type="region of interest" description="Disordered" evidence="1">
    <location>
        <begin position="142"/>
        <end position="162"/>
    </location>
</feature>
<dbReference type="AlphaFoldDB" id="A0A6C1BZZ0"/>
<dbReference type="RefSeq" id="WP_016467651.1">
    <property type="nucleotide sequence ID" value="NZ_BBQG01000011.1"/>
</dbReference>
<dbReference type="InterPro" id="IPR005031">
    <property type="entry name" value="COQ10_START"/>
</dbReference>
<comment type="caution">
    <text evidence="2">The sequence shown here is derived from an EMBL/GenBank/DDBJ whole genome shotgun (WGS) entry which is preliminary data.</text>
</comment>
<name>A0A6C1BZZ0_9ACTN</name>
<dbReference type="Proteomes" id="UP000298111">
    <property type="component" value="Unassembled WGS sequence"/>
</dbReference>
<gene>
    <name evidence="2" type="ORF">D8771_03300</name>
</gene>
<accession>A0A6C1BZZ0</accession>
<evidence type="ECO:0000313" key="3">
    <source>
        <dbReference type="Proteomes" id="UP000298111"/>
    </source>
</evidence>
<sequence>MRSVQLTMDLPGTAPREAFDAVRAFDRYPQLAPDIRAVVTHGDSSDWEVYFRNGILRWTETDHADPEAGTIVFAQQDGDFEDFTGEWRVTARDGGGSRITFRAGFDFGIPSLAGILDPVAERVIKETIACVVRGMFADARSVADDQSAGDEEPGRTPAAVDR</sequence>
<dbReference type="InterPro" id="IPR023393">
    <property type="entry name" value="START-like_dom_sf"/>
</dbReference>
<proteinExistence type="predicted"/>
<dbReference type="Gene3D" id="3.30.530.20">
    <property type="match status" value="1"/>
</dbReference>